<keyword evidence="2" id="KW-1185">Reference proteome</keyword>
<dbReference type="KEGG" id="hat:RC74_13995"/>
<dbReference type="EMBL" id="CP014327">
    <property type="protein sequence ID" value="AML52233.1"/>
    <property type="molecule type" value="Genomic_DNA"/>
</dbReference>
<dbReference type="Proteomes" id="UP000070371">
    <property type="component" value="Chromosome"/>
</dbReference>
<organism evidence="1 2">
    <name type="scientific">Falsihalocynthiibacter arcticus</name>
    <dbReference type="NCBI Taxonomy" id="1579316"/>
    <lineage>
        <taxon>Bacteria</taxon>
        <taxon>Pseudomonadati</taxon>
        <taxon>Pseudomonadota</taxon>
        <taxon>Alphaproteobacteria</taxon>
        <taxon>Rhodobacterales</taxon>
        <taxon>Roseobacteraceae</taxon>
        <taxon>Falsihalocynthiibacter</taxon>
    </lineage>
</organism>
<name>A0A126V1R7_9RHOB</name>
<dbReference type="GO" id="GO:0004252">
    <property type="term" value="F:serine-type endopeptidase activity"/>
    <property type="evidence" value="ECO:0007669"/>
    <property type="project" value="InterPro"/>
</dbReference>
<dbReference type="GO" id="GO:0006508">
    <property type="term" value="P:proteolysis"/>
    <property type="evidence" value="ECO:0007669"/>
    <property type="project" value="InterPro"/>
</dbReference>
<evidence type="ECO:0000313" key="1">
    <source>
        <dbReference type="EMBL" id="AML52233.1"/>
    </source>
</evidence>
<protein>
    <submittedName>
        <fullName evidence="1">Uncharacterized protein</fullName>
    </submittedName>
</protein>
<dbReference type="RefSeq" id="WP_062628284.1">
    <property type="nucleotide sequence ID" value="NZ_CP014327.1"/>
</dbReference>
<dbReference type="Gene3D" id="3.40.50.200">
    <property type="entry name" value="Peptidase S8/S53 domain"/>
    <property type="match status" value="1"/>
</dbReference>
<dbReference type="OrthoDB" id="1094230at2"/>
<dbReference type="InterPro" id="IPR036852">
    <property type="entry name" value="Peptidase_S8/S53_dom_sf"/>
</dbReference>
<proteinExistence type="predicted"/>
<accession>A0A126V1R7</accession>
<sequence length="81" mass="8817">MPHPIVNDPMLSQQWHLRNSGSGLFDLNIVGTYGGVSLWNEYTGAGINVFVIDNVLCAEYLADLASGHCRVEASQHVQSMA</sequence>
<evidence type="ECO:0000313" key="2">
    <source>
        <dbReference type="Proteomes" id="UP000070371"/>
    </source>
</evidence>
<gene>
    <name evidence="1" type="ORF">RC74_13995</name>
</gene>
<reference evidence="1 2" key="1">
    <citation type="submission" date="2016-02" db="EMBL/GenBank/DDBJ databases">
        <title>Complete genome sequence of Halocynthiibacter arcticus PAMC 20958t from arctic marine sediment.</title>
        <authorList>
            <person name="Lee Y.M."/>
            <person name="Baek K."/>
            <person name="Lee H.K."/>
            <person name="Shin S.C."/>
        </authorList>
    </citation>
    <scope>NUCLEOTIDE SEQUENCE [LARGE SCALE GENOMIC DNA]</scope>
    <source>
        <strain evidence="1">PAMC 20958</strain>
    </source>
</reference>
<dbReference type="AlphaFoldDB" id="A0A126V1R7"/>